<protein>
    <submittedName>
        <fullName evidence="2">Uncharacterized protein</fullName>
    </submittedName>
</protein>
<evidence type="ECO:0000313" key="2">
    <source>
        <dbReference type="EMBL" id="GAJ17631.1"/>
    </source>
</evidence>
<organism evidence="2">
    <name type="scientific">marine sediment metagenome</name>
    <dbReference type="NCBI Taxonomy" id="412755"/>
    <lineage>
        <taxon>unclassified sequences</taxon>
        <taxon>metagenomes</taxon>
        <taxon>ecological metagenomes</taxon>
    </lineage>
</organism>
<reference evidence="2" key="1">
    <citation type="journal article" date="2014" name="Front. Microbiol.">
        <title>High frequency of phylogenetically diverse reductive dehalogenase-homologous genes in deep subseafloor sedimentary metagenomes.</title>
        <authorList>
            <person name="Kawai M."/>
            <person name="Futagami T."/>
            <person name="Toyoda A."/>
            <person name="Takaki Y."/>
            <person name="Nishi S."/>
            <person name="Hori S."/>
            <person name="Arai W."/>
            <person name="Tsubouchi T."/>
            <person name="Morono Y."/>
            <person name="Uchiyama I."/>
            <person name="Ito T."/>
            <person name="Fujiyama A."/>
            <person name="Inagaki F."/>
            <person name="Takami H."/>
        </authorList>
    </citation>
    <scope>NUCLEOTIDE SEQUENCE</scope>
    <source>
        <strain evidence="2">Expedition CK06-06</strain>
    </source>
</reference>
<feature type="non-terminal residue" evidence="2">
    <location>
        <position position="1"/>
    </location>
</feature>
<evidence type="ECO:0000256" key="1">
    <source>
        <dbReference type="SAM" id="MobiDB-lite"/>
    </source>
</evidence>
<dbReference type="EMBL" id="BARW01043078">
    <property type="protein sequence ID" value="GAJ17631.1"/>
    <property type="molecule type" value="Genomic_DNA"/>
</dbReference>
<gene>
    <name evidence="2" type="ORF">S12H4_63375</name>
</gene>
<sequence>SRERGTQGKAGGRDTFPWHPPNKLIPIPCRSPRPTPWHTAKTYR</sequence>
<proteinExistence type="predicted"/>
<accession>X1VN53</accession>
<name>X1VN53_9ZZZZ</name>
<dbReference type="AlphaFoldDB" id="X1VN53"/>
<feature type="non-terminal residue" evidence="2">
    <location>
        <position position="44"/>
    </location>
</feature>
<feature type="region of interest" description="Disordered" evidence="1">
    <location>
        <begin position="1"/>
        <end position="44"/>
    </location>
</feature>
<comment type="caution">
    <text evidence="2">The sequence shown here is derived from an EMBL/GenBank/DDBJ whole genome shotgun (WGS) entry which is preliminary data.</text>
</comment>